<gene>
    <name evidence="1" type="primary">Dsec\GM14543</name>
    <name evidence="1" type="ORF">Dsec_GM14543</name>
</gene>
<name>B4HTL8_DROSE</name>
<protein>
    <submittedName>
        <fullName evidence="1">GM14543</fullName>
    </submittedName>
</protein>
<dbReference type="KEGG" id="dse:6610580"/>
<organism evidence="2">
    <name type="scientific">Drosophila sechellia</name>
    <name type="common">Fruit fly</name>
    <dbReference type="NCBI Taxonomy" id="7238"/>
    <lineage>
        <taxon>Eukaryota</taxon>
        <taxon>Metazoa</taxon>
        <taxon>Ecdysozoa</taxon>
        <taxon>Arthropoda</taxon>
        <taxon>Hexapoda</taxon>
        <taxon>Insecta</taxon>
        <taxon>Pterygota</taxon>
        <taxon>Neoptera</taxon>
        <taxon>Endopterygota</taxon>
        <taxon>Diptera</taxon>
        <taxon>Brachycera</taxon>
        <taxon>Muscomorpha</taxon>
        <taxon>Ephydroidea</taxon>
        <taxon>Drosophilidae</taxon>
        <taxon>Drosophila</taxon>
        <taxon>Sophophora</taxon>
    </lineage>
</organism>
<dbReference type="AlphaFoldDB" id="B4HTL8"/>
<accession>B4HTL8</accession>
<evidence type="ECO:0000313" key="1">
    <source>
        <dbReference type="EMBL" id="EDW50289.1"/>
    </source>
</evidence>
<keyword evidence="2" id="KW-1185">Reference proteome</keyword>
<proteinExistence type="predicted"/>
<evidence type="ECO:0000313" key="2">
    <source>
        <dbReference type="Proteomes" id="UP000001292"/>
    </source>
</evidence>
<dbReference type="STRING" id="7238.B4HTL8"/>
<dbReference type="Proteomes" id="UP000001292">
    <property type="component" value="Unassembled WGS sequence"/>
</dbReference>
<dbReference type="HOGENOM" id="CLU_2199685_0_0_1"/>
<dbReference type="EMBL" id="CH480817">
    <property type="protein sequence ID" value="EDW50289.1"/>
    <property type="molecule type" value="Genomic_DNA"/>
</dbReference>
<sequence length="108" mass="11483">MDFDARLKSTLFSFITCTVDDDGTHSTKVTSCKANQYFSTSLKACTATKPDGCVEATTTVATTTPTTTTVATTAASTTTAEPWSAEKTCLTVTRTTLFQNQDDPTCTT</sequence>
<reference evidence="1 2" key="1">
    <citation type="journal article" date="2007" name="Nature">
        <title>Evolution of genes and genomes on the Drosophila phylogeny.</title>
        <authorList>
            <consortium name="Drosophila 12 Genomes Consortium"/>
            <person name="Clark A.G."/>
            <person name="Eisen M.B."/>
            <person name="Smith D.R."/>
            <person name="Bergman C.M."/>
            <person name="Oliver B."/>
            <person name="Markow T.A."/>
            <person name="Kaufman T.C."/>
            <person name="Kellis M."/>
            <person name="Gelbart W."/>
            <person name="Iyer V.N."/>
            <person name="Pollard D.A."/>
            <person name="Sackton T.B."/>
            <person name="Larracuente A.M."/>
            <person name="Singh N.D."/>
            <person name="Abad J.P."/>
            <person name="Abt D.N."/>
            <person name="Adryan B."/>
            <person name="Aguade M."/>
            <person name="Akashi H."/>
            <person name="Anderson W.W."/>
            <person name="Aquadro C.F."/>
            <person name="Ardell D.H."/>
            <person name="Arguello R."/>
            <person name="Artieri C.G."/>
            <person name="Barbash D.A."/>
            <person name="Barker D."/>
            <person name="Barsanti P."/>
            <person name="Batterham P."/>
            <person name="Batzoglou S."/>
            <person name="Begun D."/>
            <person name="Bhutkar A."/>
            <person name="Blanco E."/>
            <person name="Bosak S.A."/>
            <person name="Bradley R.K."/>
            <person name="Brand A.D."/>
            <person name="Brent M.R."/>
            <person name="Brooks A.N."/>
            <person name="Brown R.H."/>
            <person name="Butlin R.K."/>
            <person name="Caggese C."/>
            <person name="Calvi B.R."/>
            <person name="Bernardo de Carvalho A."/>
            <person name="Caspi A."/>
            <person name="Castrezana S."/>
            <person name="Celniker S.E."/>
            <person name="Chang J.L."/>
            <person name="Chapple C."/>
            <person name="Chatterji S."/>
            <person name="Chinwalla A."/>
            <person name="Civetta A."/>
            <person name="Clifton S.W."/>
            <person name="Comeron J.M."/>
            <person name="Costello J.C."/>
            <person name="Coyne J.A."/>
            <person name="Daub J."/>
            <person name="David R.G."/>
            <person name="Delcher A.L."/>
            <person name="Delehaunty K."/>
            <person name="Do C.B."/>
            <person name="Ebling H."/>
            <person name="Edwards K."/>
            <person name="Eickbush T."/>
            <person name="Evans J.D."/>
            <person name="Filipski A."/>
            <person name="Findeiss S."/>
            <person name="Freyhult E."/>
            <person name="Fulton L."/>
            <person name="Fulton R."/>
            <person name="Garcia A.C."/>
            <person name="Gardiner A."/>
            <person name="Garfield D.A."/>
            <person name="Garvin B.E."/>
            <person name="Gibson G."/>
            <person name="Gilbert D."/>
            <person name="Gnerre S."/>
            <person name="Godfrey J."/>
            <person name="Good R."/>
            <person name="Gotea V."/>
            <person name="Gravely B."/>
            <person name="Greenberg A.J."/>
            <person name="Griffiths-Jones S."/>
            <person name="Gross S."/>
            <person name="Guigo R."/>
            <person name="Gustafson E.A."/>
            <person name="Haerty W."/>
            <person name="Hahn M.W."/>
            <person name="Halligan D.L."/>
            <person name="Halpern A.L."/>
            <person name="Halter G.M."/>
            <person name="Han M.V."/>
            <person name="Heger A."/>
            <person name="Hillier L."/>
            <person name="Hinrichs A.S."/>
            <person name="Holmes I."/>
            <person name="Hoskins R.A."/>
            <person name="Hubisz M.J."/>
            <person name="Hultmark D."/>
            <person name="Huntley M.A."/>
            <person name="Jaffe D.B."/>
            <person name="Jagadeeshan S."/>
            <person name="Jeck W.R."/>
            <person name="Johnson J."/>
            <person name="Jones C.D."/>
            <person name="Jordan W.C."/>
            <person name="Karpen G.H."/>
            <person name="Kataoka E."/>
            <person name="Keightley P.D."/>
            <person name="Kheradpour P."/>
            <person name="Kirkness E.F."/>
            <person name="Koerich L.B."/>
            <person name="Kristiansen K."/>
            <person name="Kudrna D."/>
            <person name="Kulathinal R.J."/>
            <person name="Kumar S."/>
            <person name="Kwok R."/>
            <person name="Lander E."/>
            <person name="Langley C.H."/>
            <person name="Lapoint R."/>
            <person name="Lazzaro B.P."/>
            <person name="Lee S.J."/>
            <person name="Levesque L."/>
            <person name="Li R."/>
            <person name="Lin C.F."/>
            <person name="Lin M.F."/>
            <person name="Lindblad-Toh K."/>
            <person name="Llopart A."/>
            <person name="Long M."/>
            <person name="Low L."/>
            <person name="Lozovsky E."/>
            <person name="Lu J."/>
            <person name="Luo M."/>
            <person name="Machado C.A."/>
            <person name="Makalowski W."/>
            <person name="Marzo M."/>
            <person name="Matsuda M."/>
            <person name="Matzkin L."/>
            <person name="McAllister B."/>
            <person name="McBride C.S."/>
            <person name="McKernan B."/>
            <person name="McKernan K."/>
            <person name="Mendez-Lago M."/>
            <person name="Minx P."/>
            <person name="Mollenhauer M.U."/>
            <person name="Montooth K."/>
            <person name="Mount S.M."/>
            <person name="Mu X."/>
            <person name="Myers E."/>
            <person name="Negre B."/>
            <person name="Newfeld S."/>
            <person name="Nielsen R."/>
            <person name="Noor M.A."/>
            <person name="O'Grady P."/>
            <person name="Pachter L."/>
            <person name="Papaceit M."/>
            <person name="Parisi M.J."/>
            <person name="Parisi M."/>
            <person name="Parts L."/>
            <person name="Pedersen J.S."/>
            <person name="Pesole G."/>
            <person name="Phillippy A.M."/>
            <person name="Ponting C.P."/>
            <person name="Pop M."/>
            <person name="Porcelli D."/>
            <person name="Powell J.R."/>
            <person name="Prohaska S."/>
            <person name="Pruitt K."/>
            <person name="Puig M."/>
            <person name="Quesneville H."/>
            <person name="Ram K.R."/>
            <person name="Rand D."/>
            <person name="Rasmussen M.D."/>
            <person name="Reed L.K."/>
            <person name="Reenan R."/>
            <person name="Reily A."/>
            <person name="Remington K.A."/>
            <person name="Rieger T.T."/>
            <person name="Ritchie M.G."/>
            <person name="Robin C."/>
            <person name="Rogers Y.H."/>
            <person name="Rohde C."/>
            <person name="Rozas J."/>
            <person name="Rubenfield M.J."/>
            <person name="Ruiz A."/>
            <person name="Russo S."/>
            <person name="Salzberg S.L."/>
            <person name="Sanchez-Gracia A."/>
            <person name="Saranga D.J."/>
            <person name="Sato H."/>
            <person name="Schaeffer S.W."/>
            <person name="Schatz M.C."/>
            <person name="Schlenke T."/>
            <person name="Schwartz R."/>
            <person name="Segarra C."/>
            <person name="Singh R.S."/>
            <person name="Sirot L."/>
            <person name="Sirota M."/>
            <person name="Sisneros N.B."/>
            <person name="Smith C.D."/>
            <person name="Smith T.F."/>
            <person name="Spieth J."/>
            <person name="Stage D.E."/>
            <person name="Stark A."/>
            <person name="Stephan W."/>
            <person name="Strausberg R.L."/>
            <person name="Strempel S."/>
            <person name="Sturgill D."/>
            <person name="Sutton G."/>
            <person name="Sutton G.G."/>
            <person name="Tao W."/>
            <person name="Teichmann S."/>
            <person name="Tobari Y.N."/>
            <person name="Tomimura Y."/>
            <person name="Tsolas J.M."/>
            <person name="Valente V.L."/>
            <person name="Venter E."/>
            <person name="Venter J.C."/>
            <person name="Vicario S."/>
            <person name="Vieira F.G."/>
            <person name="Vilella A.J."/>
            <person name="Villasante A."/>
            <person name="Walenz B."/>
            <person name="Wang J."/>
            <person name="Wasserman M."/>
            <person name="Watts T."/>
            <person name="Wilson D."/>
            <person name="Wilson R.K."/>
            <person name="Wing R.A."/>
            <person name="Wolfner M.F."/>
            <person name="Wong A."/>
            <person name="Wong G.K."/>
            <person name="Wu C.I."/>
            <person name="Wu G."/>
            <person name="Yamamoto D."/>
            <person name="Yang H.P."/>
            <person name="Yang S.P."/>
            <person name="Yorke J.A."/>
            <person name="Yoshida K."/>
            <person name="Zdobnov E."/>
            <person name="Zhang P."/>
            <person name="Zhang Y."/>
            <person name="Zimin A.V."/>
            <person name="Baldwin J."/>
            <person name="Abdouelleil A."/>
            <person name="Abdulkadir J."/>
            <person name="Abebe A."/>
            <person name="Abera B."/>
            <person name="Abreu J."/>
            <person name="Acer S.C."/>
            <person name="Aftuck L."/>
            <person name="Alexander A."/>
            <person name="An P."/>
            <person name="Anderson E."/>
            <person name="Anderson S."/>
            <person name="Arachi H."/>
            <person name="Azer M."/>
            <person name="Bachantsang P."/>
            <person name="Barry A."/>
            <person name="Bayul T."/>
            <person name="Berlin A."/>
            <person name="Bessette D."/>
            <person name="Bloom T."/>
            <person name="Blye J."/>
            <person name="Boguslavskiy L."/>
            <person name="Bonnet C."/>
            <person name="Boukhgalter B."/>
            <person name="Bourzgui I."/>
            <person name="Brown A."/>
            <person name="Cahill P."/>
            <person name="Channer S."/>
            <person name="Cheshatsang Y."/>
            <person name="Chuda L."/>
            <person name="Citroen M."/>
            <person name="Collymore A."/>
            <person name="Cooke P."/>
            <person name="Costello M."/>
            <person name="D'Aco K."/>
            <person name="Daza R."/>
            <person name="De Haan G."/>
            <person name="DeGray S."/>
            <person name="DeMaso C."/>
            <person name="Dhargay N."/>
            <person name="Dooley K."/>
            <person name="Dooley E."/>
            <person name="Doricent M."/>
            <person name="Dorje P."/>
            <person name="Dorjee K."/>
            <person name="Dupes A."/>
            <person name="Elong R."/>
            <person name="Falk J."/>
            <person name="Farina A."/>
            <person name="Faro S."/>
            <person name="Ferguson D."/>
            <person name="Fisher S."/>
            <person name="Foley C.D."/>
            <person name="Franke A."/>
            <person name="Friedrich D."/>
            <person name="Gadbois L."/>
            <person name="Gearin G."/>
            <person name="Gearin C.R."/>
            <person name="Giannoukos G."/>
            <person name="Goode T."/>
            <person name="Graham J."/>
            <person name="Grandbois E."/>
            <person name="Grewal S."/>
            <person name="Gyaltsen K."/>
            <person name="Hafez N."/>
            <person name="Hagos B."/>
            <person name="Hall J."/>
            <person name="Henson C."/>
            <person name="Hollinger A."/>
            <person name="Honan T."/>
            <person name="Huard M.D."/>
            <person name="Hughes L."/>
            <person name="Hurhula B."/>
            <person name="Husby M.E."/>
            <person name="Kamat A."/>
            <person name="Kanga B."/>
            <person name="Kashin S."/>
            <person name="Khazanovich D."/>
            <person name="Kisner P."/>
            <person name="Lance K."/>
            <person name="Lara M."/>
            <person name="Lee W."/>
            <person name="Lennon N."/>
            <person name="Letendre F."/>
            <person name="LeVine R."/>
            <person name="Lipovsky A."/>
            <person name="Liu X."/>
            <person name="Liu J."/>
            <person name="Liu S."/>
            <person name="Lokyitsang T."/>
            <person name="Lokyitsang Y."/>
            <person name="Lubonja R."/>
            <person name="Lui A."/>
            <person name="MacDonald P."/>
            <person name="Magnisalis V."/>
            <person name="Maru K."/>
            <person name="Matthews C."/>
            <person name="McCusker W."/>
            <person name="McDonough S."/>
            <person name="Mehta T."/>
            <person name="Meldrim J."/>
            <person name="Meneus L."/>
            <person name="Mihai O."/>
            <person name="Mihalev A."/>
            <person name="Mihova T."/>
            <person name="Mittelman R."/>
            <person name="Mlenga V."/>
            <person name="Montmayeur A."/>
            <person name="Mulrain L."/>
            <person name="Navidi A."/>
            <person name="Naylor J."/>
            <person name="Negash T."/>
            <person name="Nguyen T."/>
            <person name="Nguyen N."/>
            <person name="Nicol R."/>
            <person name="Norbu C."/>
            <person name="Norbu N."/>
            <person name="Novod N."/>
            <person name="O'Neill B."/>
            <person name="Osman S."/>
            <person name="Markiewicz E."/>
            <person name="Oyono O.L."/>
            <person name="Patti C."/>
            <person name="Phunkhang P."/>
            <person name="Pierre F."/>
            <person name="Priest M."/>
            <person name="Raghuraman S."/>
            <person name="Rege F."/>
            <person name="Reyes R."/>
            <person name="Rise C."/>
            <person name="Rogov P."/>
            <person name="Ross K."/>
            <person name="Ryan E."/>
            <person name="Settipalli S."/>
            <person name="Shea T."/>
            <person name="Sherpa N."/>
            <person name="Shi L."/>
            <person name="Shih D."/>
            <person name="Sparrow T."/>
            <person name="Spaulding J."/>
            <person name="Stalker J."/>
            <person name="Stange-Thomann N."/>
            <person name="Stavropoulos S."/>
            <person name="Stone C."/>
            <person name="Strader C."/>
            <person name="Tesfaye S."/>
            <person name="Thomson T."/>
            <person name="Thoulutsang Y."/>
            <person name="Thoulutsang D."/>
            <person name="Topham K."/>
            <person name="Topping I."/>
            <person name="Tsamla T."/>
            <person name="Vassiliev H."/>
            <person name="Vo A."/>
            <person name="Wangchuk T."/>
            <person name="Wangdi T."/>
            <person name="Weiand M."/>
            <person name="Wilkinson J."/>
            <person name="Wilson A."/>
            <person name="Yadav S."/>
            <person name="Young G."/>
            <person name="Yu Q."/>
            <person name="Zembek L."/>
            <person name="Zhong D."/>
            <person name="Zimmer A."/>
            <person name="Zwirko Z."/>
            <person name="Jaffe D.B."/>
            <person name="Alvarez P."/>
            <person name="Brockman W."/>
            <person name="Butler J."/>
            <person name="Chin C."/>
            <person name="Gnerre S."/>
            <person name="Grabherr M."/>
            <person name="Kleber M."/>
            <person name="Mauceli E."/>
            <person name="MacCallum I."/>
        </authorList>
    </citation>
    <scope>NUCLEOTIDE SEQUENCE [LARGE SCALE GENOMIC DNA]</scope>
    <source>
        <strain evidence="2">Rob3c / Tucson 14021-0248.25</strain>
    </source>
</reference>